<evidence type="ECO:0000259" key="12">
    <source>
        <dbReference type="PROSITE" id="PS50929"/>
    </source>
</evidence>
<comment type="subcellular location">
    <subcellularLocation>
        <location evidence="1">Membrane</location>
    </subcellularLocation>
</comment>
<gene>
    <name evidence="13" type="ORF">LY79DRAFT_670216</name>
</gene>
<evidence type="ECO:0000256" key="1">
    <source>
        <dbReference type="ARBA" id="ARBA00004370"/>
    </source>
</evidence>
<dbReference type="Proteomes" id="UP001230504">
    <property type="component" value="Unassembled WGS sequence"/>
</dbReference>
<keyword evidence="6 9" id="KW-1133">Transmembrane helix</keyword>
<dbReference type="Gene3D" id="1.20.1560.10">
    <property type="entry name" value="ABC transporter type 1, transmembrane domain"/>
    <property type="match status" value="1"/>
</dbReference>
<evidence type="ECO:0000256" key="6">
    <source>
        <dbReference type="ARBA" id="ARBA00022989"/>
    </source>
</evidence>
<dbReference type="PANTHER" id="PTHR24223:SF399">
    <property type="entry name" value="ABC TRANSPORTER ATNG"/>
    <property type="match status" value="1"/>
</dbReference>
<feature type="chain" id="PRO_5042173372" evidence="10">
    <location>
        <begin position="31"/>
        <end position="1155"/>
    </location>
</feature>
<dbReference type="EMBL" id="JAHLJV010000034">
    <property type="protein sequence ID" value="KAK1590056.1"/>
    <property type="molecule type" value="Genomic_DNA"/>
</dbReference>
<keyword evidence="3 9" id="KW-0812">Transmembrane</keyword>
<dbReference type="PROSITE" id="PS50929">
    <property type="entry name" value="ABC_TM1F"/>
    <property type="match status" value="1"/>
</dbReference>
<dbReference type="RefSeq" id="XP_060413568.1">
    <property type="nucleotide sequence ID" value="XM_060563756.1"/>
</dbReference>
<keyword evidence="5" id="KW-0067">ATP-binding</keyword>
<dbReference type="Gene3D" id="3.40.50.300">
    <property type="entry name" value="P-loop containing nucleotide triphosphate hydrolases"/>
    <property type="match status" value="3"/>
</dbReference>
<dbReference type="SUPFAM" id="SSF90123">
    <property type="entry name" value="ABC transporter transmembrane region"/>
    <property type="match status" value="1"/>
</dbReference>
<dbReference type="InterPro" id="IPR050173">
    <property type="entry name" value="ABC_transporter_C-like"/>
</dbReference>
<evidence type="ECO:0000256" key="4">
    <source>
        <dbReference type="ARBA" id="ARBA00022741"/>
    </source>
</evidence>
<protein>
    <submittedName>
        <fullName evidence="13">Uncharacterized protein</fullName>
    </submittedName>
</protein>
<dbReference type="GO" id="GO:0005524">
    <property type="term" value="F:ATP binding"/>
    <property type="evidence" value="ECO:0007669"/>
    <property type="project" value="UniProtKB-KW"/>
</dbReference>
<evidence type="ECO:0000256" key="8">
    <source>
        <dbReference type="SAM" id="MobiDB-lite"/>
    </source>
</evidence>
<dbReference type="InterPro" id="IPR015943">
    <property type="entry name" value="WD40/YVTN_repeat-like_dom_sf"/>
</dbReference>
<evidence type="ECO:0000313" key="13">
    <source>
        <dbReference type="EMBL" id="KAK1590056.1"/>
    </source>
</evidence>
<organism evidence="13 14">
    <name type="scientific">Colletotrichum navitas</name>
    <dbReference type="NCBI Taxonomy" id="681940"/>
    <lineage>
        <taxon>Eukaryota</taxon>
        <taxon>Fungi</taxon>
        <taxon>Dikarya</taxon>
        <taxon>Ascomycota</taxon>
        <taxon>Pezizomycotina</taxon>
        <taxon>Sordariomycetes</taxon>
        <taxon>Hypocreomycetidae</taxon>
        <taxon>Glomerellales</taxon>
        <taxon>Glomerellaceae</taxon>
        <taxon>Colletotrichum</taxon>
        <taxon>Colletotrichum graminicola species complex</taxon>
    </lineage>
</organism>
<feature type="transmembrane region" description="Helical" evidence="9">
    <location>
        <begin position="358"/>
        <end position="380"/>
    </location>
</feature>
<dbReference type="Pfam" id="PF00005">
    <property type="entry name" value="ABC_tran"/>
    <property type="match status" value="1"/>
</dbReference>
<feature type="transmembrane region" description="Helical" evidence="9">
    <location>
        <begin position="44"/>
        <end position="63"/>
    </location>
</feature>
<keyword evidence="4" id="KW-0547">Nucleotide-binding</keyword>
<dbReference type="SUPFAM" id="SSF75011">
    <property type="entry name" value="3-carboxy-cis,cis-mucoante lactonizing enzyme"/>
    <property type="match status" value="1"/>
</dbReference>
<evidence type="ECO:0000256" key="3">
    <source>
        <dbReference type="ARBA" id="ARBA00022692"/>
    </source>
</evidence>
<evidence type="ECO:0000256" key="2">
    <source>
        <dbReference type="ARBA" id="ARBA00022448"/>
    </source>
</evidence>
<dbReference type="InterPro" id="IPR003593">
    <property type="entry name" value="AAA+_ATPase"/>
</dbReference>
<evidence type="ECO:0000259" key="11">
    <source>
        <dbReference type="PROSITE" id="PS50893"/>
    </source>
</evidence>
<evidence type="ECO:0000313" key="14">
    <source>
        <dbReference type="Proteomes" id="UP001230504"/>
    </source>
</evidence>
<dbReference type="SUPFAM" id="SSF52540">
    <property type="entry name" value="P-loop containing nucleoside triphosphate hydrolases"/>
    <property type="match status" value="2"/>
</dbReference>
<keyword evidence="2" id="KW-0813">Transport</keyword>
<name>A0AAD8V491_9PEZI</name>
<feature type="region of interest" description="Disordered" evidence="8">
    <location>
        <begin position="400"/>
        <end position="432"/>
    </location>
</feature>
<feature type="domain" description="ABC transporter" evidence="11">
    <location>
        <begin position="455"/>
        <end position="736"/>
    </location>
</feature>
<dbReference type="Gene3D" id="2.130.10.10">
    <property type="entry name" value="YVTN repeat-like/Quinoprotein amine dehydrogenase"/>
    <property type="match status" value="1"/>
</dbReference>
<proteinExistence type="predicted"/>
<evidence type="ECO:0000256" key="7">
    <source>
        <dbReference type="ARBA" id="ARBA00023136"/>
    </source>
</evidence>
<dbReference type="InterPro" id="IPR027417">
    <property type="entry name" value="P-loop_NTPase"/>
</dbReference>
<dbReference type="InterPro" id="IPR003439">
    <property type="entry name" value="ABC_transporter-like_ATP-bd"/>
</dbReference>
<dbReference type="PROSITE" id="PS50893">
    <property type="entry name" value="ABC_TRANSPORTER_2"/>
    <property type="match status" value="1"/>
</dbReference>
<comment type="caution">
    <text evidence="13">The sequence shown here is derived from an EMBL/GenBank/DDBJ whole genome shotgun (WGS) entry which is preliminary data.</text>
</comment>
<evidence type="ECO:0000256" key="5">
    <source>
        <dbReference type="ARBA" id="ARBA00022840"/>
    </source>
</evidence>
<evidence type="ECO:0000256" key="9">
    <source>
        <dbReference type="SAM" id="Phobius"/>
    </source>
</evidence>
<dbReference type="SMART" id="SM00382">
    <property type="entry name" value="AAA"/>
    <property type="match status" value="1"/>
</dbReference>
<dbReference type="Pfam" id="PF10282">
    <property type="entry name" value="Lactonase"/>
    <property type="match status" value="1"/>
</dbReference>
<dbReference type="InterPro" id="IPR011527">
    <property type="entry name" value="ABC1_TM_dom"/>
</dbReference>
<dbReference type="PANTHER" id="PTHR24223">
    <property type="entry name" value="ATP-BINDING CASSETTE SUB-FAMILY C"/>
    <property type="match status" value="1"/>
</dbReference>
<dbReference type="InterPro" id="IPR019405">
    <property type="entry name" value="Lactonase_7-beta_prop"/>
</dbReference>
<sequence length="1155" mass="126956">MTSSAPVLALPLQSLLLLVLPICALRLARSDVKVVASTLRHLKASASVCLVALNVAHLVLWIATPSDVFPRTRATIPTAVLSLVASLGEYPLRLDDLYPLYPKLASGPIYRKLADVWDKAPNKTVPGALFNIWLCTFAGPVSAPIVPKLFQIAFNYAQPVLINKSIRLASQPQTRLYNNRGFGLIGAYALVYTGIAVSTGQYDWRNQRAASIARGSTTALVYRKALRLDLSSPNVSPSGALTLVGTDTETISKGIVHLHEVWGGLLEISIGIYLIYRQLGAACAMPVALVFADLIATAFFAIPTGKASAEWIKASQDRVSTTSKTLANIKWLKASGLSDVAFAVIQTLRVTELEAFTAYSLLILVNQHLVGIVMGLPLLATAIRSFQRIQDFLNGKERNNSGLVADSPKPGDNILTGNMDFRHPDRESVPSQDPELLELQGDDSVWFNLAENVIVSIRGTFAWSEDSRPVIDIDNWNIKRGAFTLVLGPVGCGKSTLLKALLGELSSFDGTIHTNLSGIAYRSQTAWIPNDTFLDLSIIQAVAQALYARGELLLFDDVFSGLDPGTKDIVFNGLFGSDGLLRDTDTTVVLVSSNARRLSFADDVIVLSGNGQVINNEIAGRSTREQYLGKETIELNKFSEAALRQAGSYNDCPPAALLGVLEDEISSSLNEESRRVVDEVLRTWFHDWTVIVIAHKLESILEFDRVAVIDAGAVVEYDEPQRLLGRASSFKALHEHLHEHSSRPISQRGAQSLYTHDPGFRGKHMPPRPSQLLQALKTTNPTARLFSTTPRMPVHHLMIGTWTPPGAIFTVAFDDEKFTLELIKRTEIPKDEPISWMTFSHDKKNLYGAAMKKWSSFAVKSPSEIVHEASHDMTHDPNAALSTTNTRAIFLLAAQKPPYAVYCNPFYKHASHGNVFAVSPTGALDANVQNYPYDPNTGIHGMVFDPTETYLYSADLTANKLWVHKKRSPDAPELDLVGSVDAPDPGDHPRWVAIHPTGNYLYALMEAGNRLCEYVVDPATRLPVYTHRSFPLIPPGIPGAKNKMYRSDVCTLSHSGRYLFATARSNSFDVTGYIAAFRLDDNGHIARQICLNPTPTSGGHSNAASPCPWTDEWLAITDDQEGWIEIYRWQDEFLGRVARLRIPEPGFGMNAIWYD</sequence>
<dbReference type="GO" id="GO:0016887">
    <property type="term" value="F:ATP hydrolysis activity"/>
    <property type="evidence" value="ECO:0007669"/>
    <property type="project" value="InterPro"/>
</dbReference>
<keyword evidence="10" id="KW-0732">Signal</keyword>
<feature type="domain" description="ABC transmembrane type-1" evidence="12">
    <location>
        <begin position="149"/>
        <end position="383"/>
    </location>
</feature>
<dbReference type="GO" id="GO:0016020">
    <property type="term" value="C:membrane"/>
    <property type="evidence" value="ECO:0007669"/>
    <property type="project" value="UniProtKB-SubCell"/>
</dbReference>
<keyword evidence="14" id="KW-1185">Reference proteome</keyword>
<dbReference type="FunFam" id="2.130.10.10:FF:000244">
    <property type="entry name" value="Carboxy-cis,cis-muconate cyclase"/>
    <property type="match status" value="1"/>
</dbReference>
<feature type="signal peptide" evidence="10">
    <location>
        <begin position="1"/>
        <end position="30"/>
    </location>
</feature>
<dbReference type="AlphaFoldDB" id="A0AAD8V491"/>
<dbReference type="InterPro" id="IPR036640">
    <property type="entry name" value="ABC1_TM_sf"/>
</dbReference>
<evidence type="ECO:0000256" key="10">
    <source>
        <dbReference type="SAM" id="SignalP"/>
    </source>
</evidence>
<reference evidence="13" key="1">
    <citation type="submission" date="2021-06" db="EMBL/GenBank/DDBJ databases">
        <title>Comparative genomics, transcriptomics and evolutionary studies reveal genomic signatures of adaptation to plant cell wall in hemibiotrophic fungi.</title>
        <authorList>
            <consortium name="DOE Joint Genome Institute"/>
            <person name="Baroncelli R."/>
            <person name="Diaz J.F."/>
            <person name="Benocci T."/>
            <person name="Peng M."/>
            <person name="Battaglia E."/>
            <person name="Haridas S."/>
            <person name="Andreopoulos W."/>
            <person name="Labutti K."/>
            <person name="Pangilinan J."/>
            <person name="Floch G.L."/>
            <person name="Makela M.R."/>
            <person name="Henrissat B."/>
            <person name="Grigoriev I.V."/>
            <person name="Crouch J.A."/>
            <person name="De Vries R.P."/>
            <person name="Sukno S.A."/>
            <person name="Thon M.R."/>
        </authorList>
    </citation>
    <scope>NUCLEOTIDE SEQUENCE</scope>
    <source>
        <strain evidence="13">CBS 125086</strain>
    </source>
</reference>
<keyword evidence="7 9" id="KW-0472">Membrane</keyword>
<accession>A0AAD8V491</accession>
<dbReference type="GO" id="GO:0140359">
    <property type="term" value="F:ABC-type transporter activity"/>
    <property type="evidence" value="ECO:0007669"/>
    <property type="project" value="InterPro"/>
</dbReference>
<dbReference type="GeneID" id="85447996"/>
<feature type="transmembrane region" description="Helical" evidence="9">
    <location>
        <begin position="279"/>
        <end position="302"/>
    </location>
</feature>